<evidence type="ECO:0000313" key="3">
    <source>
        <dbReference type="Proteomes" id="UP000193411"/>
    </source>
</evidence>
<organism evidence="2 3">
    <name type="scientific">Catenaria anguillulae PL171</name>
    <dbReference type="NCBI Taxonomy" id="765915"/>
    <lineage>
        <taxon>Eukaryota</taxon>
        <taxon>Fungi</taxon>
        <taxon>Fungi incertae sedis</taxon>
        <taxon>Blastocladiomycota</taxon>
        <taxon>Blastocladiomycetes</taxon>
        <taxon>Blastocladiales</taxon>
        <taxon>Catenariaceae</taxon>
        <taxon>Catenaria</taxon>
    </lineage>
</organism>
<proteinExistence type="predicted"/>
<feature type="compositionally biased region" description="Low complexity" evidence="1">
    <location>
        <begin position="201"/>
        <end position="212"/>
    </location>
</feature>
<dbReference type="EMBL" id="MCFL01000029">
    <property type="protein sequence ID" value="ORZ34379.1"/>
    <property type="molecule type" value="Genomic_DNA"/>
</dbReference>
<feature type="compositionally biased region" description="Acidic residues" evidence="1">
    <location>
        <begin position="180"/>
        <end position="196"/>
    </location>
</feature>
<keyword evidence="3" id="KW-1185">Reference proteome</keyword>
<evidence type="ECO:0000256" key="1">
    <source>
        <dbReference type="SAM" id="MobiDB-lite"/>
    </source>
</evidence>
<reference evidence="2 3" key="1">
    <citation type="submission" date="2016-07" db="EMBL/GenBank/DDBJ databases">
        <title>Pervasive Adenine N6-methylation of Active Genes in Fungi.</title>
        <authorList>
            <consortium name="DOE Joint Genome Institute"/>
            <person name="Mondo S.J."/>
            <person name="Dannebaum R.O."/>
            <person name="Kuo R.C."/>
            <person name="Labutti K."/>
            <person name="Haridas S."/>
            <person name="Kuo A."/>
            <person name="Salamov A."/>
            <person name="Ahrendt S.R."/>
            <person name="Lipzen A."/>
            <person name="Sullivan W."/>
            <person name="Andreopoulos W.B."/>
            <person name="Clum A."/>
            <person name="Lindquist E."/>
            <person name="Daum C."/>
            <person name="Ramamoorthy G.K."/>
            <person name="Gryganskyi A."/>
            <person name="Culley D."/>
            <person name="Magnuson J.K."/>
            <person name="James T.Y."/>
            <person name="O'Malley M.A."/>
            <person name="Stajich J.E."/>
            <person name="Spatafora J.W."/>
            <person name="Visel A."/>
            <person name="Grigoriev I.V."/>
        </authorList>
    </citation>
    <scope>NUCLEOTIDE SEQUENCE [LARGE SCALE GENOMIC DNA]</scope>
    <source>
        <strain evidence="2 3">PL171</strain>
    </source>
</reference>
<dbReference type="AlphaFoldDB" id="A0A1Y2HIM2"/>
<name>A0A1Y2HIM2_9FUNG</name>
<feature type="region of interest" description="Disordered" evidence="1">
    <location>
        <begin position="176"/>
        <end position="221"/>
    </location>
</feature>
<dbReference type="Proteomes" id="UP000193411">
    <property type="component" value="Unassembled WGS sequence"/>
</dbReference>
<evidence type="ECO:0000313" key="2">
    <source>
        <dbReference type="EMBL" id="ORZ34379.1"/>
    </source>
</evidence>
<accession>A0A1Y2HIM2</accession>
<protein>
    <submittedName>
        <fullName evidence="2">Uncharacterized protein</fullName>
    </submittedName>
</protein>
<sequence>MKSMKPKCLPTRPFTDYLPVELVLSVFALASPSSTLPSSTGAVHAMLVSPENVLVRRSWRNRVLLGDGTFTICDWETELTNEQEEYFDAPQLVGSHPLFMLRAQLKGAQGRSTPAYAASQAPSVPPAHPLVSLDYVTYLYSPTGPFTPKLAIIAADDSAIGTELDRLWRHHFGWRPRWDDENDEQDEEQADDEPEVGEQNAGASGVAAQAGGPPDTQPQARAPAKVPLYSWWQPIPDAFHVVFYLIRSGQLDALEHALVRLVQHIPGLVTIAAGASRWCMLCLDDRSRTRDYFSILIEEEPDAEMTFSEFLITVTMFEWSLPTLETVLRALNLSANIVLSVANGSIFQSRFLSFIEGMTDADRVMELANWLERHDAPFALFPLSHKSRALSMFSRLLFEHDLPSAARASDPEAANAQVENAICGFILASGHGVKVMTIAMEKQLLSVNGWGYVLEQRTRFTHRGDTLLAALQETLCETAMWKDVVHQAIIHSMAYQNLNYFARARTLLINYLVDLDIDPVDYLFDHAATWTNEQLVKLFSTSPELPWSRPTALSHALDRFFHESPSTLTYKCRFFYEQLASNKVHIVCTLFRMCLKASGHQSIDPTPDLHSSVPEWLAQFSHQHMALLIMGFLHVFGPLDSANQLDLATPESALDVLRAAWVARLPPPGEVAPTLTSSLPVPFAHNLFDLAAAVTAKGIYEGFRSTPEMASRVKMMCKLLVDLDPDLVLIAMDCNWERGAEAVKDQFDLNDMAAASFSRSIAGMCMLTPVTVLSEALAVYELQKESRSRIKELLELRLKVEYAQAEVAVRVDILLNQLRKIE</sequence>
<gene>
    <name evidence="2" type="ORF">BCR44DRAFT_1436576</name>
</gene>
<comment type="caution">
    <text evidence="2">The sequence shown here is derived from an EMBL/GenBank/DDBJ whole genome shotgun (WGS) entry which is preliminary data.</text>
</comment>